<sequence>MDAPHSPPEPDSSPSCPRCGAALECGSMTRPFDCWCARLPALPGGGALAREAGGAALRCLCPRCYADELAAGGAAAGGDIGQRPHSRK</sequence>
<proteinExistence type="predicted"/>
<protein>
    <recommendedName>
        <fullName evidence="3">Cysteine-rich CWC family protein</fullName>
    </recommendedName>
</protein>
<dbReference type="Proteomes" id="UP000235616">
    <property type="component" value="Unassembled WGS sequence"/>
</dbReference>
<keyword evidence="2" id="KW-1185">Reference proteome</keyword>
<dbReference type="Pfam" id="PF14375">
    <property type="entry name" value="Cys_rich_CWC"/>
    <property type="match status" value="1"/>
</dbReference>
<evidence type="ECO:0000313" key="1">
    <source>
        <dbReference type="EMBL" id="PMS20124.1"/>
    </source>
</evidence>
<dbReference type="RefSeq" id="WP_102645633.1">
    <property type="nucleotide sequence ID" value="NZ_PNYA01000009.1"/>
</dbReference>
<evidence type="ECO:0000313" key="2">
    <source>
        <dbReference type="Proteomes" id="UP000235616"/>
    </source>
</evidence>
<accession>A0A2N7VSJ0</accession>
<organism evidence="1 2">
    <name type="scientific">Trinickia dabaoshanensis</name>
    <dbReference type="NCBI Taxonomy" id="564714"/>
    <lineage>
        <taxon>Bacteria</taxon>
        <taxon>Pseudomonadati</taxon>
        <taxon>Pseudomonadota</taxon>
        <taxon>Betaproteobacteria</taxon>
        <taxon>Burkholderiales</taxon>
        <taxon>Burkholderiaceae</taxon>
        <taxon>Trinickia</taxon>
    </lineage>
</organism>
<gene>
    <name evidence="1" type="ORF">C0Z18_12015</name>
</gene>
<dbReference type="AlphaFoldDB" id="A0A2N7VSJ0"/>
<dbReference type="InterPro" id="IPR032720">
    <property type="entry name" value="Cys_rich_CWC"/>
</dbReference>
<name>A0A2N7VSJ0_9BURK</name>
<reference evidence="1 2" key="1">
    <citation type="submission" date="2018-01" db="EMBL/GenBank/DDBJ databases">
        <title>Whole genome analyses suggest that Burkholderia sensu lato contains two further novel genera in the rhizoxinica-symbiotica group Mycetohabitans gen. nov., and Trinickia gen. nov.: implications for the evolution of diazotrophy and nodulation in the Burkholderiaceae.</title>
        <authorList>
            <person name="Estrada-de los Santos P."/>
            <person name="Palmer M."/>
            <person name="Chavez-Ramirez B."/>
            <person name="Beukes C."/>
            <person name="Steenkamp E.T."/>
            <person name="Hirsch A.M."/>
            <person name="Manyaka P."/>
            <person name="Maluk M."/>
            <person name="Lafos M."/>
            <person name="Crook M."/>
            <person name="Gross E."/>
            <person name="Simon M.F."/>
            <person name="Bueno dos Reis Junior F."/>
            <person name="Poole P.S."/>
            <person name="Venter S.N."/>
            <person name="James E.K."/>
        </authorList>
    </citation>
    <scope>NUCLEOTIDE SEQUENCE [LARGE SCALE GENOMIC DNA]</scope>
    <source>
        <strain evidence="1 2">GIMN1.004</strain>
    </source>
</reference>
<evidence type="ECO:0008006" key="3">
    <source>
        <dbReference type="Google" id="ProtNLM"/>
    </source>
</evidence>
<dbReference type="EMBL" id="PNYA01000009">
    <property type="protein sequence ID" value="PMS20124.1"/>
    <property type="molecule type" value="Genomic_DNA"/>
</dbReference>
<comment type="caution">
    <text evidence="1">The sequence shown here is derived from an EMBL/GenBank/DDBJ whole genome shotgun (WGS) entry which is preliminary data.</text>
</comment>